<protein>
    <submittedName>
        <fullName evidence="3">Similar to An07g04640</fullName>
    </submittedName>
</protein>
<evidence type="ECO:0000256" key="1">
    <source>
        <dbReference type="SAM" id="MobiDB-lite"/>
    </source>
</evidence>
<dbReference type="VEuPathDB" id="FungiDB:ATCC64974_46480"/>
<dbReference type="Pfam" id="PF07985">
    <property type="entry name" value="SRR1"/>
    <property type="match status" value="1"/>
</dbReference>
<gene>
    <name evidence="3" type="ORF">ABL_03143</name>
</gene>
<evidence type="ECO:0000313" key="4">
    <source>
        <dbReference type="Proteomes" id="UP000068243"/>
    </source>
</evidence>
<feature type="domain" description="SRR1-like" evidence="2">
    <location>
        <begin position="141"/>
        <end position="322"/>
    </location>
</feature>
<dbReference type="OMA" id="EHAFWNM"/>
<feature type="compositionally biased region" description="Low complexity" evidence="1">
    <location>
        <begin position="52"/>
        <end position="63"/>
    </location>
</feature>
<sequence length="330" mass="36521">MPHTSRKKHPHPNNTLQAQKRLQITDATTGWTHVTTSGKARRCARTTKDQQSHPQSQSQSPTTKESETTELFHPAEAPPTTTLDSLKSQFTQIQRTWKDSSTCDVVGRTLHNILLAQLQSRESNTDTQQSHTATEKNKNTGIETGIDSIVCIGLGSPSGFLRGGWVDRRLVSLYQLAALVDVIASISTSSSSAAGEYIHILSISITHLIIHSQLTDSTIKTYAQDPVFNTLDKSLLSSLDIIVLESPLAFGKVTPRTFLFCPGAERTHLEQLLALDPAFVFGGPLEDVESEVVSAFVKRRGSVRLPLFEAQEHAFWNMRVYYPLEKEGEE</sequence>
<dbReference type="PANTHER" id="PTHR42080:SF1">
    <property type="entry name" value="SRR1-LIKE DOMAIN-CONTAINING PROTEIN"/>
    <property type="match status" value="1"/>
</dbReference>
<feature type="compositionally biased region" description="Polar residues" evidence="1">
    <location>
        <begin position="24"/>
        <end position="38"/>
    </location>
</feature>
<feature type="region of interest" description="Disordered" evidence="1">
    <location>
        <begin position="24"/>
        <end position="70"/>
    </location>
</feature>
<organism evidence="3 4">
    <name type="scientific">Aspergillus niger</name>
    <dbReference type="NCBI Taxonomy" id="5061"/>
    <lineage>
        <taxon>Eukaryota</taxon>
        <taxon>Fungi</taxon>
        <taxon>Dikarya</taxon>
        <taxon>Ascomycota</taxon>
        <taxon>Pezizomycotina</taxon>
        <taxon>Eurotiomycetes</taxon>
        <taxon>Eurotiomycetidae</taxon>
        <taxon>Eurotiales</taxon>
        <taxon>Aspergillaceae</taxon>
        <taxon>Aspergillus</taxon>
        <taxon>Aspergillus subgen. Circumdati</taxon>
    </lineage>
</organism>
<dbReference type="InterPro" id="IPR012942">
    <property type="entry name" value="SRR1-like"/>
</dbReference>
<comment type="caution">
    <text evidence="3">The sequence shown here is derived from an EMBL/GenBank/DDBJ whole genome shotgun (WGS) entry which is preliminary data.</text>
</comment>
<reference evidence="4" key="1">
    <citation type="journal article" date="2016" name="Genome Announc.">
        <title>Draft genome sequence of Aspergillus niger strain An76.</title>
        <authorList>
            <person name="Gong W."/>
            <person name="Cheng Z."/>
            <person name="Zhang H."/>
            <person name="Liu L."/>
            <person name="Gao P."/>
            <person name="Wang L."/>
        </authorList>
    </citation>
    <scope>NUCLEOTIDE SEQUENCE [LARGE SCALE GENOMIC DNA]</scope>
    <source>
        <strain evidence="4">An76</strain>
    </source>
</reference>
<evidence type="ECO:0000259" key="2">
    <source>
        <dbReference type="Pfam" id="PF07985"/>
    </source>
</evidence>
<dbReference type="OrthoDB" id="5318346at2759"/>
<dbReference type="AlphaFoldDB" id="A0A117DYG1"/>
<dbReference type="Proteomes" id="UP000068243">
    <property type="component" value="Unassembled WGS sequence"/>
</dbReference>
<dbReference type="EMBL" id="BCMY01000004">
    <property type="protein sequence ID" value="GAQ39455.1"/>
    <property type="molecule type" value="Genomic_DNA"/>
</dbReference>
<evidence type="ECO:0000313" key="3">
    <source>
        <dbReference type="EMBL" id="GAQ39455.1"/>
    </source>
</evidence>
<proteinExistence type="predicted"/>
<dbReference type="VEuPathDB" id="FungiDB:ASPNIDRAFT2_1184099"/>
<dbReference type="PANTHER" id="PTHR42080">
    <property type="entry name" value="SRR1 DOMAIN-CONTAINING PROTEIN"/>
    <property type="match status" value="1"/>
</dbReference>
<dbReference type="VEuPathDB" id="FungiDB:An07g04640"/>
<name>A0A117DYG1_ASPNG</name>
<dbReference type="VEuPathDB" id="FungiDB:M747DRAFT_338333"/>
<accession>A0A117DYG1</accession>